<dbReference type="Proteomes" id="UP000278351">
    <property type="component" value="Unassembled WGS sequence"/>
</dbReference>
<organism evidence="1 2">
    <name type="scientific">Chitinophaga lutea</name>
    <dbReference type="NCBI Taxonomy" id="2488634"/>
    <lineage>
        <taxon>Bacteria</taxon>
        <taxon>Pseudomonadati</taxon>
        <taxon>Bacteroidota</taxon>
        <taxon>Chitinophagia</taxon>
        <taxon>Chitinophagales</taxon>
        <taxon>Chitinophagaceae</taxon>
        <taxon>Chitinophaga</taxon>
    </lineage>
</organism>
<evidence type="ECO:0000313" key="1">
    <source>
        <dbReference type="EMBL" id="RPE08454.1"/>
    </source>
</evidence>
<keyword evidence="2" id="KW-1185">Reference proteome</keyword>
<reference evidence="1 2" key="1">
    <citation type="submission" date="2018-11" db="EMBL/GenBank/DDBJ databases">
        <title>Chitinophaga lutea sp.nov., isolate from arsenic contaminated soil.</title>
        <authorList>
            <person name="Zong Y."/>
        </authorList>
    </citation>
    <scope>NUCLEOTIDE SEQUENCE [LARGE SCALE GENOMIC DNA]</scope>
    <source>
        <strain evidence="1 2">ZY74</strain>
    </source>
</reference>
<comment type="caution">
    <text evidence="1">The sequence shown here is derived from an EMBL/GenBank/DDBJ whole genome shotgun (WGS) entry which is preliminary data.</text>
</comment>
<dbReference type="EMBL" id="RPDH01000002">
    <property type="protein sequence ID" value="RPE08454.1"/>
    <property type="molecule type" value="Genomic_DNA"/>
</dbReference>
<name>A0A3N4Q9R1_9BACT</name>
<accession>A0A3N4Q9R1</accession>
<evidence type="ECO:0008006" key="3">
    <source>
        <dbReference type="Google" id="ProtNLM"/>
    </source>
</evidence>
<dbReference type="OrthoDB" id="662655at2"/>
<dbReference type="RefSeq" id="WP_123847458.1">
    <property type="nucleotide sequence ID" value="NZ_RPDH01000002.1"/>
</dbReference>
<evidence type="ECO:0000313" key="2">
    <source>
        <dbReference type="Proteomes" id="UP000278351"/>
    </source>
</evidence>
<sequence length="239" mass="26893">MISSSTGASKFPENKGLIEDVFHEIRSILSGILSSVELIELYGSGQASTEKNGEKINRQAGAIKSQVIELEFLLQNVRIIQHILNNSLTSKRAPTKIALLLKNVVDDDRYAPLFADWVSYNVKDNREVAYVDEFLVKQLLLNMLFRMQRNSVAQDRPQLSITFEKDLVELKGIYTANANDHSLSSSIKTFHSDSLQAYLDQRICSLIAYVAELHDGRFDITALPDGKIEMLVTIPYDVN</sequence>
<protein>
    <recommendedName>
        <fullName evidence="3">Sensor histidine kinase</fullName>
    </recommendedName>
</protein>
<gene>
    <name evidence="1" type="ORF">EGT74_15520</name>
</gene>
<dbReference type="AlphaFoldDB" id="A0A3N4Q9R1"/>
<proteinExistence type="predicted"/>